<dbReference type="EMBL" id="CABIJS010000333">
    <property type="protein sequence ID" value="VUZ49817.1"/>
    <property type="molecule type" value="Genomic_DNA"/>
</dbReference>
<evidence type="ECO:0000256" key="10">
    <source>
        <dbReference type="ARBA" id="ARBA00038150"/>
    </source>
</evidence>
<evidence type="ECO:0000256" key="11">
    <source>
        <dbReference type="SAM" id="Phobius"/>
    </source>
</evidence>
<keyword evidence="4" id="KW-0808">Transferase</keyword>
<dbReference type="GO" id="GO:0016020">
    <property type="term" value="C:membrane"/>
    <property type="evidence" value="ECO:0007669"/>
    <property type="project" value="UniProtKB-SubCell"/>
</dbReference>
<dbReference type="Proteomes" id="UP000321570">
    <property type="component" value="Unassembled WGS sequence"/>
</dbReference>
<proteinExistence type="inferred from homology"/>
<evidence type="ECO:0000313" key="13">
    <source>
        <dbReference type="Proteomes" id="UP000321570"/>
    </source>
</evidence>
<accession>A0A564YR94</accession>
<keyword evidence="3" id="KW-0328">Glycosyltransferase</keyword>
<keyword evidence="7 11" id="KW-1133">Transmembrane helix</keyword>
<keyword evidence="9" id="KW-0325">Glycoprotein</keyword>
<evidence type="ECO:0000256" key="2">
    <source>
        <dbReference type="ARBA" id="ARBA00004922"/>
    </source>
</evidence>
<dbReference type="Pfam" id="PF02485">
    <property type="entry name" value="Branch"/>
    <property type="match status" value="1"/>
</dbReference>
<dbReference type="GO" id="GO:0008375">
    <property type="term" value="F:acetylglucosaminyltransferase activity"/>
    <property type="evidence" value="ECO:0007669"/>
    <property type="project" value="TreeGrafter"/>
</dbReference>
<dbReference type="PANTHER" id="PTHR19297:SF191">
    <property type="entry name" value="PROTEIN XYLOSYLTRANSFERASE"/>
    <property type="match status" value="1"/>
</dbReference>
<dbReference type="AlphaFoldDB" id="A0A564YR94"/>
<evidence type="ECO:0000256" key="6">
    <source>
        <dbReference type="ARBA" id="ARBA00022968"/>
    </source>
</evidence>
<evidence type="ECO:0000256" key="1">
    <source>
        <dbReference type="ARBA" id="ARBA00004606"/>
    </source>
</evidence>
<comment type="pathway">
    <text evidence="2">Protein modification; protein glycosylation.</text>
</comment>
<reference evidence="12 13" key="1">
    <citation type="submission" date="2019-07" db="EMBL/GenBank/DDBJ databases">
        <authorList>
            <person name="Jastrzebski P J."/>
            <person name="Paukszto L."/>
            <person name="Jastrzebski P J."/>
        </authorList>
    </citation>
    <scope>NUCLEOTIDE SEQUENCE [LARGE SCALE GENOMIC DNA]</scope>
    <source>
        <strain evidence="12 13">WMS-il1</strain>
    </source>
</reference>
<evidence type="ECO:0000256" key="4">
    <source>
        <dbReference type="ARBA" id="ARBA00022679"/>
    </source>
</evidence>
<evidence type="ECO:0000256" key="9">
    <source>
        <dbReference type="ARBA" id="ARBA00023180"/>
    </source>
</evidence>
<name>A0A564YR94_HYMDI</name>
<evidence type="ECO:0000256" key="5">
    <source>
        <dbReference type="ARBA" id="ARBA00022692"/>
    </source>
</evidence>
<feature type="transmembrane region" description="Helical" evidence="11">
    <location>
        <begin position="12"/>
        <end position="32"/>
    </location>
</feature>
<evidence type="ECO:0000256" key="7">
    <source>
        <dbReference type="ARBA" id="ARBA00022989"/>
    </source>
</evidence>
<keyword evidence="8 11" id="KW-0472">Membrane</keyword>
<organism evidence="12 13">
    <name type="scientific">Hymenolepis diminuta</name>
    <name type="common">Rat tapeworm</name>
    <dbReference type="NCBI Taxonomy" id="6216"/>
    <lineage>
        <taxon>Eukaryota</taxon>
        <taxon>Metazoa</taxon>
        <taxon>Spiralia</taxon>
        <taxon>Lophotrochozoa</taxon>
        <taxon>Platyhelminthes</taxon>
        <taxon>Cestoda</taxon>
        <taxon>Eucestoda</taxon>
        <taxon>Cyclophyllidea</taxon>
        <taxon>Hymenolepididae</taxon>
        <taxon>Hymenolepis</taxon>
    </lineage>
</organism>
<keyword evidence="5 11" id="KW-0812">Transmembrane</keyword>
<comment type="subcellular location">
    <subcellularLocation>
        <location evidence="1">Membrane</location>
        <topology evidence="1">Single-pass type II membrane protein</topology>
    </subcellularLocation>
</comment>
<comment type="similarity">
    <text evidence="10">Belongs to the glycosyltransferase 14 family.</text>
</comment>
<evidence type="ECO:0000256" key="8">
    <source>
        <dbReference type="ARBA" id="ARBA00023136"/>
    </source>
</evidence>
<protein>
    <submittedName>
        <fullName evidence="12">Uncharacterized protein</fullName>
    </submittedName>
</protein>
<sequence>MNASNVNLRYPRLLQCKFISLAIVLICLLLMWHHIRSGRRASINSSHNILASLDVSDYEESVATAYFTSIDSASHKNCHYFRMRFPIKSGSDGEMDLAFTITVESDIRRFARIMRMMYRENNYYCVHVDKNANPVFKAAVSGVAKCFGSNVELIPYKSLITVVKGQEGGLKVLLLCAEQALKRNKKWKYLINIADGQFPLRTNLELIAAMKALNGSNLIEAFPIDRYKARVRNHKLPLNAIWYKGSVHGAFRRDFVKEAVLGKAAAPVRKMLLEPRVFLNPEELFFPVLAYNLQFKMPGACLTAPTPPEETNLGYLGNFAIWGDYKIKCPTKFDSFVCVLGNAHLSALQTAPHLFAEKFMSEYEPEAYSEMEQWYFEKIKAEMGLESNVITSFNSSVYASRYCSKLHL</sequence>
<keyword evidence="13" id="KW-1185">Reference proteome</keyword>
<dbReference type="InterPro" id="IPR003406">
    <property type="entry name" value="Glyco_trans_14"/>
</dbReference>
<evidence type="ECO:0000256" key="3">
    <source>
        <dbReference type="ARBA" id="ARBA00022676"/>
    </source>
</evidence>
<gene>
    <name evidence="12" type="ORF">WMSIL1_LOCUS8510</name>
</gene>
<evidence type="ECO:0000313" key="12">
    <source>
        <dbReference type="EMBL" id="VUZ49817.1"/>
    </source>
</evidence>
<dbReference type="PANTHER" id="PTHR19297">
    <property type="entry name" value="GLYCOSYLTRANSFERASE 14 FAMILY MEMBER"/>
    <property type="match status" value="1"/>
</dbReference>
<keyword evidence="6" id="KW-0735">Signal-anchor</keyword>